<reference evidence="9" key="1">
    <citation type="submission" date="2014-03" db="EMBL/GenBank/DDBJ databases">
        <authorList>
            <person name="Aksoy S."/>
            <person name="Warren W."/>
            <person name="Wilson R.K."/>
        </authorList>
    </citation>
    <scope>NUCLEOTIDE SEQUENCE [LARGE SCALE GENOMIC DNA]</scope>
    <source>
        <strain evidence="9">IAEA</strain>
    </source>
</reference>
<keyword evidence="4" id="KW-0496">Mitochondrion</keyword>
<comment type="similarity">
    <text evidence="2">Belongs to the cytochrome c oxidase VIIa family.</text>
</comment>
<dbReference type="Pfam" id="PF02238">
    <property type="entry name" value="COX7a"/>
    <property type="match status" value="1"/>
</dbReference>
<comment type="subcellular location">
    <subcellularLocation>
        <location evidence="1">Mitochondrion inner membrane</location>
    </subcellularLocation>
</comment>
<dbReference type="InterPro" id="IPR003177">
    <property type="entry name" value="Cytc_oxidase_su7a_met"/>
</dbReference>
<dbReference type="Gene3D" id="4.10.91.10">
    <property type="entry name" value="Cytochrome c oxidase, subunit VIIa"/>
    <property type="match status" value="1"/>
</dbReference>
<dbReference type="GO" id="GO:0006123">
    <property type="term" value="P:mitochondrial electron transport, cytochrome c to oxygen"/>
    <property type="evidence" value="ECO:0007669"/>
    <property type="project" value="InterPro"/>
</dbReference>
<evidence type="ECO:0000313" key="8">
    <source>
        <dbReference type="EnsemblMetazoa" id="GBRI013988-PA"/>
    </source>
</evidence>
<evidence type="ECO:0000256" key="1">
    <source>
        <dbReference type="ARBA" id="ARBA00004273"/>
    </source>
</evidence>
<evidence type="ECO:0000256" key="2">
    <source>
        <dbReference type="ARBA" id="ARBA00009331"/>
    </source>
</evidence>
<dbReference type="VEuPathDB" id="VectorBase:GBRI013988"/>
<dbReference type="GO" id="GO:0045277">
    <property type="term" value="C:respiratory chain complex IV"/>
    <property type="evidence" value="ECO:0007669"/>
    <property type="project" value="InterPro"/>
</dbReference>
<dbReference type="AlphaFoldDB" id="A0A1A9WC06"/>
<dbReference type="GO" id="GO:0005743">
    <property type="term" value="C:mitochondrial inner membrane"/>
    <property type="evidence" value="ECO:0007669"/>
    <property type="project" value="UniProtKB-SubCell"/>
</dbReference>
<dbReference type="InterPro" id="IPR039297">
    <property type="entry name" value="COX7a"/>
</dbReference>
<dbReference type="PANTHER" id="PTHR10510:SF11">
    <property type="entry name" value="CYTOCHROME C OXIDASE SUBUNIT 7A, MITOCHONDRIAL"/>
    <property type="match status" value="1"/>
</dbReference>
<evidence type="ECO:0000313" key="9">
    <source>
        <dbReference type="Proteomes" id="UP000091820"/>
    </source>
</evidence>
<keyword evidence="7" id="KW-0812">Transmembrane</keyword>
<dbReference type="SUPFAM" id="SSF81419">
    <property type="entry name" value="Mitochondrial cytochrome c oxidase subunit VIIa"/>
    <property type="match status" value="1"/>
</dbReference>
<evidence type="ECO:0000256" key="6">
    <source>
        <dbReference type="SAM" id="MobiDB-lite"/>
    </source>
</evidence>
<proteinExistence type="inferred from homology"/>
<protein>
    <submittedName>
        <fullName evidence="8">Uncharacterized protein</fullName>
    </submittedName>
</protein>
<keyword evidence="3" id="KW-0999">Mitochondrion inner membrane</keyword>
<dbReference type="GO" id="GO:0097250">
    <property type="term" value="P:mitochondrial respirasome assembly"/>
    <property type="evidence" value="ECO:0007669"/>
    <property type="project" value="TreeGrafter"/>
</dbReference>
<keyword evidence="7" id="KW-1133">Transmembrane helix</keyword>
<dbReference type="PANTHER" id="PTHR10510">
    <property type="entry name" value="CYTOCHROME C OXIDASE POLYPEPTIDE 7A"/>
    <property type="match status" value="1"/>
</dbReference>
<sequence length="132" mass="13687">MLNILKPALRANLRQYYVNTIRCYAGAAGGGAKAGAKGGAKAGAKPAAKAGAKPAAKPAAKPPAGDGGALAKQSLGVSPKILRYQKHFQKKNNVPVFLKGGQNDVILYYTTLALSGLGLILNIVFFFGYIID</sequence>
<evidence type="ECO:0000256" key="7">
    <source>
        <dbReference type="SAM" id="Phobius"/>
    </source>
</evidence>
<evidence type="ECO:0000256" key="5">
    <source>
        <dbReference type="ARBA" id="ARBA00023136"/>
    </source>
</evidence>
<organism evidence="8 9">
    <name type="scientific">Glossina brevipalpis</name>
    <dbReference type="NCBI Taxonomy" id="37001"/>
    <lineage>
        <taxon>Eukaryota</taxon>
        <taxon>Metazoa</taxon>
        <taxon>Ecdysozoa</taxon>
        <taxon>Arthropoda</taxon>
        <taxon>Hexapoda</taxon>
        <taxon>Insecta</taxon>
        <taxon>Pterygota</taxon>
        <taxon>Neoptera</taxon>
        <taxon>Endopterygota</taxon>
        <taxon>Diptera</taxon>
        <taxon>Brachycera</taxon>
        <taxon>Muscomorpha</taxon>
        <taxon>Hippoboscoidea</taxon>
        <taxon>Glossinidae</taxon>
        <taxon>Glossina</taxon>
    </lineage>
</organism>
<evidence type="ECO:0000256" key="3">
    <source>
        <dbReference type="ARBA" id="ARBA00022792"/>
    </source>
</evidence>
<keyword evidence="9" id="KW-1185">Reference proteome</keyword>
<evidence type="ECO:0000256" key="4">
    <source>
        <dbReference type="ARBA" id="ARBA00023128"/>
    </source>
</evidence>
<dbReference type="InterPro" id="IPR036539">
    <property type="entry name" value="Cyt_c_oxidase_su7a_sf"/>
</dbReference>
<dbReference type="EnsemblMetazoa" id="GBRI013988-RA">
    <property type="protein sequence ID" value="GBRI013988-PA"/>
    <property type="gene ID" value="GBRI013988"/>
</dbReference>
<feature type="region of interest" description="Disordered" evidence="6">
    <location>
        <begin position="50"/>
        <end position="72"/>
    </location>
</feature>
<feature type="transmembrane region" description="Helical" evidence="7">
    <location>
        <begin position="106"/>
        <end position="131"/>
    </location>
</feature>
<name>A0A1A9WC06_9MUSC</name>
<accession>A0A1A9WC06</accession>
<dbReference type="GO" id="GO:0002082">
    <property type="term" value="P:regulation of oxidative phosphorylation"/>
    <property type="evidence" value="ECO:0007669"/>
    <property type="project" value="TreeGrafter"/>
</dbReference>
<dbReference type="Proteomes" id="UP000091820">
    <property type="component" value="Unassembled WGS sequence"/>
</dbReference>
<reference evidence="8" key="2">
    <citation type="submission" date="2020-05" db="UniProtKB">
        <authorList>
            <consortium name="EnsemblMetazoa"/>
        </authorList>
    </citation>
    <scope>IDENTIFICATION</scope>
    <source>
        <strain evidence="8">IAEA</strain>
    </source>
</reference>
<keyword evidence="5 7" id="KW-0472">Membrane</keyword>